<protein>
    <submittedName>
        <fullName evidence="2">SFRICE_024115</fullName>
    </submittedName>
</protein>
<organism evidence="2">
    <name type="scientific">Spodoptera frugiperda</name>
    <name type="common">Fall armyworm</name>
    <dbReference type="NCBI Taxonomy" id="7108"/>
    <lineage>
        <taxon>Eukaryota</taxon>
        <taxon>Metazoa</taxon>
        <taxon>Ecdysozoa</taxon>
        <taxon>Arthropoda</taxon>
        <taxon>Hexapoda</taxon>
        <taxon>Insecta</taxon>
        <taxon>Pterygota</taxon>
        <taxon>Neoptera</taxon>
        <taxon>Endopterygota</taxon>
        <taxon>Lepidoptera</taxon>
        <taxon>Glossata</taxon>
        <taxon>Ditrysia</taxon>
        <taxon>Noctuoidea</taxon>
        <taxon>Noctuidae</taxon>
        <taxon>Amphipyrinae</taxon>
        <taxon>Spodoptera</taxon>
    </lineage>
</organism>
<accession>A0A2H1VJU4</accession>
<feature type="region of interest" description="Disordered" evidence="1">
    <location>
        <begin position="94"/>
        <end position="116"/>
    </location>
</feature>
<evidence type="ECO:0000256" key="1">
    <source>
        <dbReference type="SAM" id="MobiDB-lite"/>
    </source>
</evidence>
<evidence type="ECO:0000313" key="2">
    <source>
        <dbReference type="EMBL" id="SOQ41119.1"/>
    </source>
</evidence>
<dbReference type="EMBL" id="ODYU01002958">
    <property type="protein sequence ID" value="SOQ41119.1"/>
    <property type="molecule type" value="Genomic_DNA"/>
</dbReference>
<sequence length="235" mass="25900">MNSSMPLRDSSDVLISSSKNHPMTSLALGEARGSVRLLQTKNHPVPTPVFQAGAPARAERDAPHARFWFWSGSKLSLLADRRPTLTVAGDRRSIPDAQSVPRSGWGVRSLPPHHGLNQRRTRDVIVADHIAKDTAVLNPCRAHRHCMLHCVLQVILAVMTLGRFLPLQKQEPTGAPMSGKHLRQAVGEDAVAPPKPLLKEGTYRCNNSEPKIGSYCLRSLTILISLDRVLKERDT</sequence>
<name>A0A2H1VJU4_SPOFR</name>
<reference evidence="2" key="1">
    <citation type="submission" date="2016-07" db="EMBL/GenBank/DDBJ databases">
        <authorList>
            <person name="Bretaudeau A."/>
        </authorList>
    </citation>
    <scope>NUCLEOTIDE SEQUENCE</scope>
    <source>
        <strain evidence="2">Rice</strain>
        <tissue evidence="2">Whole body</tissue>
    </source>
</reference>
<proteinExistence type="predicted"/>
<gene>
    <name evidence="2" type="ORF">SFRICE_024115</name>
</gene>
<dbReference type="AlphaFoldDB" id="A0A2H1VJU4"/>